<proteinExistence type="predicted"/>
<accession>A0A9P0H0N8</accession>
<dbReference type="EMBL" id="OV725077">
    <property type="protein sequence ID" value="CAH1388800.1"/>
    <property type="molecule type" value="Genomic_DNA"/>
</dbReference>
<organism evidence="1 2">
    <name type="scientific">Nezara viridula</name>
    <name type="common">Southern green stink bug</name>
    <name type="synonym">Cimex viridulus</name>
    <dbReference type="NCBI Taxonomy" id="85310"/>
    <lineage>
        <taxon>Eukaryota</taxon>
        <taxon>Metazoa</taxon>
        <taxon>Ecdysozoa</taxon>
        <taxon>Arthropoda</taxon>
        <taxon>Hexapoda</taxon>
        <taxon>Insecta</taxon>
        <taxon>Pterygota</taxon>
        <taxon>Neoptera</taxon>
        <taxon>Paraneoptera</taxon>
        <taxon>Hemiptera</taxon>
        <taxon>Heteroptera</taxon>
        <taxon>Panheteroptera</taxon>
        <taxon>Pentatomomorpha</taxon>
        <taxon>Pentatomoidea</taxon>
        <taxon>Pentatomidae</taxon>
        <taxon>Pentatominae</taxon>
        <taxon>Nezara</taxon>
    </lineage>
</organism>
<name>A0A9P0H0N8_NEZVI</name>
<gene>
    <name evidence="1" type="ORF">NEZAVI_LOCUS335</name>
</gene>
<sequence>MRKTSSPCLGRDMWTAHTGLATRPSTPPIASAARQLVGGTLATHKIYIFCKFNNNNNNNVADHTQIHQ</sequence>
<dbReference type="Proteomes" id="UP001152798">
    <property type="component" value="Chromosome 1"/>
</dbReference>
<protein>
    <submittedName>
        <fullName evidence="1">Uncharacterized protein</fullName>
    </submittedName>
</protein>
<evidence type="ECO:0000313" key="2">
    <source>
        <dbReference type="Proteomes" id="UP001152798"/>
    </source>
</evidence>
<evidence type="ECO:0000313" key="1">
    <source>
        <dbReference type="EMBL" id="CAH1388800.1"/>
    </source>
</evidence>
<keyword evidence="2" id="KW-1185">Reference proteome</keyword>
<dbReference type="AlphaFoldDB" id="A0A9P0H0N8"/>
<reference evidence="1" key="1">
    <citation type="submission" date="2022-01" db="EMBL/GenBank/DDBJ databases">
        <authorList>
            <person name="King R."/>
        </authorList>
    </citation>
    <scope>NUCLEOTIDE SEQUENCE</scope>
</reference>